<name>A0A0F8Z7W9_9ZZZZ</name>
<gene>
    <name evidence="2" type="ORF">LCGC14_3003730</name>
</gene>
<protein>
    <recommendedName>
        <fullName evidence="1">DUF4145 domain-containing protein</fullName>
    </recommendedName>
</protein>
<dbReference type="AlphaFoldDB" id="A0A0F8Z7W9"/>
<evidence type="ECO:0000313" key="2">
    <source>
        <dbReference type="EMBL" id="KKK62499.1"/>
    </source>
</evidence>
<sequence>MNDKLRASRGRRHFVPDVICIGCGSTIYLEETTYANYQGEVTCIDCKTPHSILIEKGALRTNSSSPGAYDNILDILAHEVPQDILYDLGEAARDIPVASYKSCVVMCGRALQGSLLDKGLKDQDLDKMIDDARNKGVLTEEHHQQAKAVRFFRNTGAHPKNPALRVVTELQAILALQIAKEILQYIYPLRQLASQPGTDSNAK</sequence>
<feature type="domain" description="DUF4145" evidence="1">
    <location>
        <begin position="92"/>
        <end position="178"/>
    </location>
</feature>
<dbReference type="InterPro" id="IPR025285">
    <property type="entry name" value="DUF4145"/>
</dbReference>
<proteinExistence type="predicted"/>
<evidence type="ECO:0000259" key="1">
    <source>
        <dbReference type="Pfam" id="PF13643"/>
    </source>
</evidence>
<accession>A0A0F8Z7W9</accession>
<reference evidence="2" key="1">
    <citation type="journal article" date="2015" name="Nature">
        <title>Complex archaea that bridge the gap between prokaryotes and eukaryotes.</title>
        <authorList>
            <person name="Spang A."/>
            <person name="Saw J.H."/>
            <person name="Jorgensen S.L."/>
            <person name="Zaremba-Niedzwiedzka K."/>
            <person name="Martijn J."/>
            <person name="Lind A.E."/>
            <person name="van Eijk R."/>
            <person name="Schleper C."/>
            <person name="Guy L."/>
            <person name="Ettema T.J."/>
        </authorList>
    </citation>
    <scope>NUCLEOTIDE SEQUENCE</scope>
</reference>
<comment type="caution">
    <text evidence="2">The sequence shown here is derived from an EMBL/GenBank/DDBJ whole genome shotgun (WGS) entry which is preliminary data.</text>
</comment>
<organism evidence="2">
    <name type="scientific">marine sediment metagenome</name>
    <dbReference type="NCBI Taxonomy" id="412755"/>
    <lineage>
        <taxon>unclassified sequences</taxon>
        <taxon>metagenomes</taxon>
        <taxon>ecological metagenomes</taxon>
    </lineage>
</organism>
<dbReference type="EMBL" id="LAZR01061964">
    <property type="protein sequence ID" value="KKK62499.1"/>
    <property type="molecule type" value="Genomic_DNA"/>
</dbReference>
<dbReference type="Pfam" id="PF13643">
    <property type="entry name" value="DUF4145"/>
    <property type="match status" value="1"/>
</dbReference>